<accession>B0FDV8</accession>
<evidence type="ECO:0000313" key="2">
    <source>
        <dbReference type="Proteomes" id="UP000203316"/>
    </source>
</evidence>
<keyword evidence="2" id="KW-1185">Reference proteome</keyword>
<dbReference type="EMBL" id="EU309041">
    <property type="protein sequence ID" value="ABY65816.1"/>
    <property type="molecule type" value="Genomic_DNA"/>
</dbReference>
<evidence type="ECO:0000313" key="1">
    <source>
        <dbReference type="EMBL" id="ABY65816.1"/>
    </source>
</evidence>
<dbReference type="InterPro" id="IPR006962">
    <property type="entry name" value="P48_Baculovir"/>
</dbReference>
<dbReference type="OrthoDB" id="4662at10239"/>
<sequence length="394" mass="45827">MSSLTSHLVKYCLQFCKNAHDVKTVTFQVRLTICEIDSLAFLFSKYFDQSKYVNVKGLTFFNEFNKCVEYVKQNFDSKQQNNDIKQLFSVFLKHEFMGQVPNFKKIMQFLQKYLKSINTPSVAEIAAECDKCALNKLDCTTCKINYLAASINVFNANIKNGWDIFLRPMFGLPLFLFVIIKTDYDENGVFNADDLMTDSFASFFYNLLSDKSFSFVNQKSVQPLMEDCRRATVGYDAHNLEFLLCMLRNNNTCNTPLFTPFKNFIIQLAIKTKIKQAKINKIAAVVFTGFYLRVYVESAGARLKNVVKSTKRYPFDPIDNGETLTPFELELRNVCRFILPQYNEEQFEKFIFKLANIKRDLSTEQYIVTENHIRRLVNKHNLDEDFAVLLKQHA</sequence>
<reference evidence="1 2" key="1">
    <citation type="submission" date="2007-11" db="EMBL/GenBank/DDBJ databases">
        <title>Sequence and organization of Orgyia leucostigma nucleopolyhedrovirus genome.</title>
        <authorList>
            <person name="Eveleigh R.J.M."/>
            <person name="Lapointe R."/>
            <person name="Graham R.I."/>
            <person name="Lauzon H.A.M."/>
            <person name="Pavlik L."/>
            <person name="Arif B.M."/>
            <person name="Lucarotti C.J."/>
        </authorList>
    </citation>
    <scope>NUCLEOTIDE SEQUENCE [LARGE SCALE GENOMIC DNA]</scope>
    <source>
        <strain evidence="1">CFS-77</strain>
    </source>
</reference>
<name>B0FDV8_9ABAC</name>
<dbReference type="Proteomes" id="UP000203316">
    <property type="component" value="Segment"/>
</dbReference>
<protein>
    <submittedName>
        <fullName evidence="1">p45</fullName>
    </submittedName>
</protein>
<dbReference type="Pfam" id="PF04878">
    <property type="entry name" value="Baculo_p48"/>
    <property type="match status" value="1"/>
</dbReference>
<organism evidence="1 2">
    <name type="scientific">Orgyia leucostigma nucleopolyhedrovirus</name>
    <dbReference type="NCBI Taxonomy" id="490711"/>
    <lineage>
        <taxon>Viruses</taxon>
        <taxon>Viruses incertae sedis</taxon>
        <taxon>Naldaviricetes</taxon>
        <taxon>Lefavirales</taxon>
        <taxon>Baculoviridae</taxon>
        <taxon>Alphabaculovirus</taxon>
        <taxon>Alphabaculovirus orleucostigmae</taxon>
    </lineage>
</organism>
<dbReference type="KEGG" id="vg:5850406"/>
<gene>
    <name evidence="1" type="primary">p45</name>
</gene>
<dbReference type="RefSeq" id="YP_001651000.1">
    <property type="nucleotide sequence ID" value="NC_010276.1"/>
</dbReference>
<dbReference type="GeneID" id="5850406"/>
<proteinExistence type="predicted"/>